<keyword evidence="3" id="KW-1185">Reference proteome</keyword>
<feature type="transmembrane region" description="Helical" evidence="1">
    <location>
        <begin position="627"/>
        <end position="646"/>
    </location>
</feature>
<dbReference type="Proteomes" id="UP000564644">
    <property type="component" value="Unassembled WGS sequence"/>
</dbReference>
<accession>A0A7X0VVL4</accession>
<name>A0A7X0VVL4_9BACL</name>
<organism evidence="2 3">
    <name type="scientific">Cohnella zeiphila</name>
    <dbReference type="NCBI Taxonomy" id="2761120"/>
    <lineage>
        <taxon>Bacteria</taxon>
        <taxon>Bacillati</taxon>
        <taxon>Bacillota</taxon>
        <taxon>Bacilli</taxon>
        <taxon>Bacillales</taxon>
        <taxon>Paenibacillaceae</taxon>
        <taxon>Cohnella</taxon>
    </lineage>
</organism>
<comment type="caution">
    <text evidence="2">The sequence shown here is derived from an EMBL/GenBank/DDBJ whole genome shotgun (WGS) entry which is preliminary data.</text>
</comment>
<feature type="transmembrane region" description="Helical" evidence="1">
    <location>
        <begin position="219"/>
        <end position="238"/>
    </location>
</feature>
<dbReference type="EMBL" id="JACJVO010000018">
    <property type="protein sequence ID" value="MBB6732279.1"/>
    <property type="molecule type" value="Genomic_DNA"/>
</dbReference>
<feature type="transmembrane region" description="Helical" evidence="1">
    <location>
        <begin position="12"/>
        <end position="35"/>
    </location>
</feature>
<dbReference type="RefSeq" id="WP_185129945.1">
    <property type="nucleotide sequence ID" value="NZ_JACJVO010000018.1"/>
</dbReference>
<feature type="transmembrane region" description="Helical" evidence="1">
    <location>
        <begin position="558"/>
        <end position="580"/>
    </location>
</feature>
<protein>
    <recommendedName>
        <fullName evidence="4">Glycosyltransferase RgtA/B/C/D-like domain-containing protein</fullName>
    </recommendedName>
</protein>
<evidence type="ECO:0000313" key="3">
    <source>
        <dbReference type="Proteomes" id="UP000564644"/>
    </source>
</evidence>
<keyword evidence="1" id="KW-1133">Transmembrane helix</keyword>
<sequence>MVAKIRIKGKYYILIIILLTFLKLWLVMGQSMTAIGNAGHDDRLFLNLSNALLSGEWLGSYNNLTLAKGPFYPIWIALSFISGLPLLISEHLFYIFSVWCLAIALKPIMSKRMICILYVVLLFNPISYADGPMTRVIREGIYPALTLIVISSIFGLFIRRDEKNFKLLWWSLVLGVSFSCFWLTREEGIWIIPLIIGVYLFLFLSIIKQKTLTIKRIFFLFLVPIIVWAGVVGTVSLINKAKYGVFNVVEFRSNDFVKAYSSLTRVKVDNWNPVVPVPKEAREKIYQVSPLFAELRPYLEGKSGENWIKSSERKTGDIEGGWFMWALRDAVSLAGYYQNGKTAEHFYKELADQVNYACYIGELVCGPERKSMQPPWNKEYFKPLMNTLVDATKYFVSFSGFSATSSMSVGDENLYKLFDDLTNNNKKSIQKQVLISGWAFQEEQKITLQLVNDSNEPVDSKITYSESEDVFQYFLNQGSDFNNAKQARFQILAPNYGNYTLNILEGSNIIGQVRLKGTNNLEADKLHVYIDSVSVDGNLKQDKIDSLKIKILNAIGKLYQYLSPVMTALAIVITLASLYLTVRKGLLGVLSIASILLLGTILIRLGILSMIDVSSFPAINVLYLSSAYPLLLFYIVISVAYIPDIVKSFKKPSS</sequence>
<proteinExistence type="predicted"/>
<keyword evidence="1" id="KW-0472">Membrane</keyword>
<feature type="transmembrane region" description="Helical" evidence="1">
    <location>
        <begin position="141"/>
        <end position="158"/>
    </location>
</feature>
<feature type="transmembrane region" description="Helical" evidence="1">
    <location>
        <begin position="167"/>
        <end position="184"/>
    </location>
</feature>
<evidence type="ECO:0000256" key="1">
    <source>
        <dbReference type="SAM" id="Phobius"/>
    </source>
</evidence>
<dbReference type="AlphaFoldDB" id="A0A7X0VVL4"/>
<feature type="transmembrane region" description="Helical" evidence="1">
    <location>
        <begin position="74"/>
        <end position="101"/>
    </location>
</feature>
<feature type="transmembrane region" description="Helical" evidence="1">
    <location>
        <begin position="587"/>
        <end position="607"/>
    </location>
</feature>
<evidence type="ECO:0000313" key="2">
    <source>
        <dbReference type="EMBL" id="MBB6732279.1"/>
    </source>
</evidence>
<reference evidence="2 3" key="1">
    <citation type="submission" date="2020-08" db="EMBL/GenBank/DDBJ databases">
        <title>Cohnella phylogeny.</title>
        <authorList>
            <person name="Dunlap C."/>
        </authorList>
    </citation>
    <scope>NUCLEOTIDE SEQUENCE [LARGE SCALE GENOMIC DNA]</scope>
    <source>
        <strain evidence="2 3">CBP 2801</strain>
    </source>
</reference>
<feature type="transmembrane region" description="Helical" evidence="1">
    <location>
        <begin position="113"/>
        <end position="129"/>
    </location>
</feature>
<gene>
    <name evidence="2" type="ORF">H7C18_15270</name>
</gene>
<feature type="transmembrane region" description="Helical" evidence="1">
    <location>
        <begin position="190"/>
        <end position="207"/>
    </location>
</feature>
<evidence type="ECO:0008006" key="4">
    <source>
        <dbReference type="Google" id="ProtNLM"/>
    </source>
</evidence>
<keyword evidence="1" id="KW-0812">Transmembrane</keyword>